<comment type="caution">
    <text evidence="6">The sequence shown here is derived from an EMBL/GenBank/DDBJ whole genome shotgun (WGS) entry which is preliminary data.</text>
</comment>
<reference evidence="6 7" key="1">
    <citation type="journal article" date="2020" name="Mol. Biol. Evol.">
        <title>Distinct Expression and Methylation Patterns for Genes with Different Fates following a Single Whole-Genome Duplication in Flowering Plants.</title>
        <authorList>
            <person name="Shi T."/>
            <person name="Rahmani R.S."/>
            <person name="Gugger P.F."/>
            <person name="Wang M."/>
            <person name="Li H."/>
            <person name="Zhang Y."/>
            <person name="Li Z."/>
            <person name="Wang Q."/>
            <person name="Van de Peer Y."/>
            <person name="Marchal K."/>
            <person name="Chen J."/>
        </authorList>
    </citation>
    <scope>NUCLEOTIDE SEQUENCE [LARGE SCALE GENOMIC DNA]</scope>
    <source>
        <tissue evidence="6">Leaf</tissue>
    </source>
</reference>
<feature type="domain" description="RING-type" evidence="5">
    <location>
        <begin position="207"/>
        <end position="248"/>
    </location>
</feature>
<dbReference type="InterPro" id="IPR011016">
    <property type="entry name" value="Znf_RING-CH"/>
</dbReference>
<dbReference type="PROSITE" id="PS50089">
    <property type="entry name" value="ZF_RING_2"/>
    <property type="match status" value="1"/>
</dbReference>
<evidence type="ECO:0000256" key="4">
    <source>
        <dbReference type="PROSITE-ProRule" id="PRU00175"/>
    </source>
</evidence>
<sequence length="253" mass="29141">MPPRTTEFPFRLQKFCVLFKSWQENTDDRSSDSFRELHSKFFVDSKIRCLVRLVNGETKLVCQKQIPAIKATFSHDPDTFCENTSEEIFSELLSEVRVNVNDVSDGRRLIYALSSVQEMICHCILSSVQKIISWDSNSRRNKLSMYAGIGVLFLCLYDERAAIERALRESIEEDDGRGYGFVPASEASIKALETVKFDVEGDSTEECRICLDEFEVGSLLKRMPCSHLFHERCITGWLEKSHYCPLCRFNMLT</sequence>
<keyword evidence="7" id="KW-1185">Reference proteome</keyword>
<evidence type="ECO:0000313" key="7">
    <source>
        <dbReference type="Proteomes" id="UP000607653"/>
    </source>
</evidence>
<dbReference type="EMBL" id="DUZY01000003">
    <property type="protein sequence ID" value="DAD32202.1"/>
    <property type="molecule type" value="Genomic_DNA"/>
</dbReference>
<dbReference type="Gene3D" id="3.30.40.10">
    <property type="entry name" value="Zinc/RING finger domain, C3HC4 (zinc finger)"/>
    <property type="match status" value="1"/>
</dbReference>
<evidence type="ECO:0000259" key="5">
    <source>
        <dbReference type="PROSITE" id="PS50089"/>
    </source>
</evidence>
<dbReference type="CDD" id="cd16454">
    <property type="entry name" value="RING-H2_PA-TM-RING"/>
    <property type="match status" value="1"/>
</dbReference>
<evidence type="ECO:0000256" key="1">
    <source>
        <dbReference type="ARBA" id="ARBA00022723"/>
    </source>
</evidence>
<organism evidence="6 7">
    <name type="scientific">Nelumbo nucifera</name>
    <name type="common">Sacred lotus</name>
    <dbReference type="NCBI Taxonomy" id="4432"/>
    <lineage>
        <taxon>Eukaryota</taxon>
        <taxon>Viridiplantae</taxon>
        <taxon>Streptophyta</taxon>
        <taxon>Embryophyta</taxon>
        <taxon>Tracheophyta</taxon>
        <taxon>Spermatophyta</taxon>
        <taxon>Magnoliopsida</taxon>
        <taxon>Proteales</taxon>
        <taxon>Nelumbonaceae</taxon>
        <taxon>Nelumbo</taxon>
    </lineage>
</organism>
<dbReference type="GO" id="GO:0008270">
    <property type="term" value="F:zinc ion binding"/>
    <property type="evidence" value="ECO:0007669"/>
    <property type="project" value="UniProtKB-KW"/>
</dbReference>
<evidence type="ECO:0000313" key="6">
    <source>
        <dbReference type="EMBL" id="DAD32202.1"/>
    </source>
</evidence>
<accession>A0A822YI98</accession>
<dbReference type="SUPFAM" id="SSF57850">
    <property type="entry name" value="RING/U-box"/>
    <property type="match status" value="1"/>
</dbReference>
<dbReference type="SMART" id="SM00184">
    <property type="entry name" value="RING"/>
    <property type="match status" value="1"/>
</dbReference>
<dbReference type="PANTHER" id="PTHR15710">
    <property type="entry name" value="E3 UBIQUITIN-PROTEIN LIGASE PRAJA"/>
    <property type="match status" value="1"/>
</dbReference>
<dbReference type="InterPro" id="IPR013083">
    <property type="entry name" value="Znf_RING/FYVE/PHD"/>
</dbReference>
<dbReference type="Proteomes" id="UP000607653">
    <property type="component" value="Unassembled WGS sequence"/>
</dbReference>
<evidence type="ECO:0000256" key="3">
    <source>
        <dbReference type="ARBA" id="ARBA00022833"/>
    </source>
</evidence>
<protein>
    <recommendedName>
        <fullName evidence="5">RING-type domain-containing protein</fullName>
    </recommendedName>
</protein>
<dbReference type="SMART" id="SM00744">
    <property type="entry name" value="RINGv"/>
    <property type="match status" value="1"/>
</dbReference>
<evidence type="ECO:0000256" key="2">
    <source>
        <dbReference type="ARBA" id="ARBA00022771"/>
    </source>
</evidence>
<proteinExistence type="predicted"/>
<name>A0A822YI98_NELNU</name>
<dbReference type="PANTHER" id="PTHR15710:SF77">
    <property type="entry name" value="RING-H2 FINGER PROTEIN ATL21B"/>
    <property type="match status" value="1"/>
</dbReference>
<keyword evidence="1" id="KW-0479">Metal-binding</keyword>
<keyword evidence="3" id="KW-0862">Zinc</keyword>
<keyword evidence="2 4" id="KW-0863">Zinc-finger</keyword>
<gene>
    <name evidence="6" type="ORF">HUJ06_011053</name>
</gene>
<dbReference type="InterPro" id="IPR001841">
    <property type="entry name" value="Znf_RING"/>
</dbReference>
<dbReference type="AlphaFoldDB" id="A0A822YI98"/>
<dbReference type="Pfam" id="PF13639">
    <property type="entry name" value="zf-RING_2"/>
    <property type="match status" value="1"/>
</dbReference>